<gene>
    <name evidence="1" type="ORF">AN964_12005</name>
</gene>
<dbReference type="Proteomes" id="UP000051888">
    <property type="component" value="Unassembled WGS sequence"/>
</dbReference>
<accession>A0A0Q3WXS7</accession>
<proteinExistence type="predicted"/>
<dbReference type="PATRIC" id="fig|157838.3.peg.2643"/>
<dbReference type="Gene3D" id="2.120.10.30">
    <property type="entry name" value="TolB, C-terminal domain"/>
    <property type="match status" value="1"/>
</dbReference>
<dbReference type="STRING" id="157838.AN964_12005"/>
<protein>
    <recommendedName>
        <fullName evidence="3">TolB protein</fullName>
    </recommendedName>
</protein>
<dbReference type="RefSeq" id="WP_055739904.1">
    <property type="nucleotide sequence ID" value="NZ_JAAIWL010000009.1"/>
</dbReference>
<evidence type="ECO:0000313" key="1">
    <source>
        <dbReference type="EMBL" id="KQL54148.1"/>
    </source>
</evidence>
<keyword evidence="2" id="KW-1185">Reference proteome</keyword>
<evidence type="ECO:0000313" key="2">
    <source>
        <dbReference type="Proteomes" id="UP000051888"/>
    </source>
</evidence>
<reference evidence="1 2" key="1">
    <citation type="submission" date="2015-09" db="EMBL/GenBank/DDBJ databases">
        <title>Genome sequencing project for genomic taxonomy and phylogenomics of Bacillus-like bacteria.</title>
        <authorList>
            <person name="Liu B."/>
            <person name="Wang J."/>
            <person name="Zhu Y."/>
            <person name="Liu G."/>
            <person name="Chen Q."/>
            <person name="Chen Z."/>
            <person name="Lan J."/>
            <person name="Che J."/>
            <person name="Ge C."/>
            <person name="Shi H."/>
            <person name="Pan Z."/>
            <person name="Liu X."/>
        </authorList>
    </citation>
    <scope>NUCLEOTIDE SEQUENCE [LARGE SCALE GENOMIC DNA]</scope>
    <source>
        <strain evidence="1 2">LMG 18435</strain>
    </source>
</reference>
<evidence type="ECO:0008006" key="3">
    <source>
        <dbReference type="Google" id="ProtNLM"/>
    </source>
</evidence>
<organism evidence="1 2">
    <name type="scientific">Heyndrickxia shackletonii</name>
    <dbReference type="NCBI Taxonomy" id="157838"/>
    <lineage>
        <taxon>Bacteria</taxon>
        <taxon>Bacillati</taxon>
        <taxon>Bacillota</taxon>
        <taxon>Bacilli</taxon>
        <taxon>Bacillales</taxon>
        <taxon>Bacillaceae</taxon>
        <taxon>Heyndrickxia</taxon>
    </lineage>
</organism>
<sequence>MNFFKLMKVFIVTSIPMLIMTACDQQNSSTRKMIEKDGKTIMILQPPKQQENIAVSHIENIDDTLATQFFSETKIILNTPKNLGANSSESSLYIYDMNTKTKTLLKSEFKLQNYSLLSPDKKHLFLFMDDGERMVRYIMDIQTKKTISLGNSDMVNNVQWLDHSHVIFSTLNGDILKADLDGNVMKITSTKDAILSIGISNKKIYFVDINYHLFSVDGNSKPFLIKNHISSVIPSPDGSQLALVQRTNDTTEELILTDLKGRNPIKLASGIGILGTNWAPNGRKIAFNLFSEDNSKRGLYVVDTLTGEMNPILLNVQYPKYNIRIPVSWSESNKKIMITTFDQNKMITNIISLK</sequence>
<dbReference type="PANTHER" id="PTHR36842">
    <property type="entry name" value="PROTEIN TOLB HOMOLOG"/>
    <property type="match status" value="1"/>
</dbReference>
<dbReference type="SUPFAM" id="SSF82171">
    <property type="entry name" value="DPP6 N-terminal domain-like"/>
    <property type="match status" value="1"/>
</dbReference>
<name>A0A0Q3WXS7_9BACI</name>
<dbReference type="AlphaFoldDB" id="A0A0Q3WXS7"/>
<dbReference type="EMBL" id="LJJC01000004">
    <property type="protein sequence ID" value="KQL54148.1"/>
    <property type="molecule type" value="Genomic_DNA"/>
</dbReference>
<dbReference type="InterPro" id="IPR011042">
    <property type="entry name" value="6-blade_b-propeller_TolB-like"/>
</dbReference>
<dbReference type="PROSITE" id="PS51257">
    <property type="entry name" value="PROKAR_LIPOPROTEIN"/>
    <property type="match status" value="1"/>
</dbReference>
<comment type="caution">
    <text evidence="1">The sequence shown here is derived from an EMBL/GenBank/DDBJ whole genome shotgun (WGS) entry which is preliminary data.</text>
</comment>
<dbReference type="PANTHER" id="PTHR36842:SF1">
    <property type="entry name" value="PROTEIN TOLB"/>
    <property type="match status" value="1"/>
</dbReference>